<feature type="compositionally biased region" description="Low complexity" evidence="1">
    <location>
        <begin position="19"/>
        <end position="43"/>
    </location>
</feature>
<name>A0A1R1PCL0_ZANCU</name>
<gene>
    <name evidence="2" type="ORF">AX774_g7896</name>
</gene>
<evidence type="ECO:0000313" key="3">
    <source>
        <dbReference type="Proteomes" id="UP000188320"/>
    </source>
</evidence>
<keyword evidence="3" id="KW-1185">Reference proteome</keyword>
<accession>A0A1R1PCL0</accession>
<sequence>MYHTSGSKQGRYSEAQYFSAPSDESSSQDSDSPHLSSVSPLSVRSRDSITGLSYQMHLNLHLEDPWSSGASDASSPAPQNTRHGVSDRITENISCPEIIYKERSEPVQLLKSPTTAEREYYHRETKKMRPSLSKESAPEGNNSPIRAWSSVVSYAMPTIRTLSNVLQEKLEVLQTGIISKKKEPKPTQDVEVDTTSDKPVFHPPLATPETKGFTKVTRNPFQDTVIIGETPNTKLWEVNAQALEAKLADPSQSSTISWTYPRPPTFNNDWEDDPVEFVSLFNKHMTQYAVGMTAEDLVNVMRSFVGPKALKDFDSLAVMN</sequence>
<evidence type="ECO:0000313" key="2">
    <source>
        <dbReference type="EMBL" id="OMH78707.1"/>
    </source>
</evidence>
<feature type="region of interest" description="Disordered" evidence="1">
    <location>
        <begin position="113"/>
        <end position="141"/>
    </location>
</feature>
<organism evidence="2 3">
    <name type="scientific">Zancudomyces culisetae</name>
    <name type="common">Gut fungus</name>
    <name type="synonym">Smittium culisetae</name>
    <dbReference type="NCBI Taxonomy" id="1213189"/>
    <lineage>
        <taxon>Eukaryota</taxon>
        <taxon>Fungi</taxon>
        <taxon>Fungi incertae sedis</taxon>
        <taxon>Zoopagomycota</taxon>
        <taxon>Kickxellomycotina</taxon>
        <taxon>Harpellomycetes</taxon>
        <taxon>Harpellales</taxon>
        <taxon>Legeriomycetaceae</taxon>
        <taxon>Zancudomyces</taxon>
    </lineage>
</organism>
<feature type="region of interest" description="Disordered" evidence="1">
    <location>
        <begin position="184"/>
        <end position="212"/>
    </location>
</feature>
<feature type="compositionally biased region" description="Polar residues" evidence="1">
    <location>
        <begin position="1"/>
        <end position="10"/>
    </location>
</feature>
<feature type="region of interest" description="Disordered" evidence="1">
    <location>
        <begin position="1"/>
        <end position="44"/>
    </location>
</feature>
<dbReference type="AlphaFoldDB" id="A0A1R1PCL0"/>
<dbReference type="Proteomes" id="UP000188320">
    <property type="component" value="Unassembled WGS sequence"/>
</dbReference>
<proteinExistence type="predicted"/>
<protein>
    <submittedName>
        <fullName evidence="2">Uncharacterized protein</fullName>
    </submittedName>
</protein>
<feature type="region of interest" description="Disordered" evidence="1">
    <location>
        <begin position="65"/>
        <end position="89"/>
    </location>
</feature>
<evidence type="ECO:0000256" key="1">
    <source>
        <dbReference type="SAM" id="MobiDB-lite"/>
    </source>
</evidence>
<reference evidence="3" key="1">
    <citation type="submission" date="2017-01" db="EMBL/GenBank/DDBJ databases">
        <authorList>
            <person name="Wang Y."/>
            <person name="White M."/>
            <person name="Kvist S."/>
            <person name="Moncalvo J.-M."/>
        </authorList>
    </citation>
    <scope>NUCLEOTIDE SEQUENCE [LARGE SCALE GENOMIC DNA]</scope>
    <source>
        <strain evidence="3">COL-18-3</strain>
    </source>
</reference>
<comment type="caution">
    <text evidence="2">The sequence shown here is derived from an EMBL/GenBank/DDBJ whole genome shotgun (WGS) entry which is preliminary data.</text>
</comment>
<feature type="compositionally biased region" description="Low complexity" evidence="1">
    <location>
        <begin position="65"/>
        <end position="78"/>
    </location>
</feature>
<dbReference type="EMBL" id="LSSK01001840">
    <property type="protein sequence ID" value="OMH78707.1"/>
    <property type="molecule type" value="Genomic_DNA"/>
</dbReference>